<dbReference type="GO" id="GO:0031460">
    <property type="term" value="P:glycine betaine transport"/>
    <property type="evidence" value="ECO:0007669"/>
    <property type="project" value="TreeGrafter"/>
</dbReference>
<evidence type="ECO:0000256" key="7">
    <source>
        <dbReference type="RuleBase" id="RU363032"/>
    </source>
</evidence>
<dbReference type="GO" id="GO:0015871">
    <property type="term" value="P:choline transport"/>
    <property type="evidence" value="ECO:0007669"/>
    <property type="project" value="TreeGrafter"/>
</dbReference>
<feature type="domain" description="ABC transmembrane type-1" evidence="8">
    <location>
        <begin position="233"/>
        <end position="412"/>
    </location>
</feature>
<comment type="caution">
    <text evidence="9">The sequence shown here is derived from an EMBL/GenBank/DDBJ whole genome shotgun (WGS) entry which is preliminary data.</text>
</comment>
<dbReference type="PROSITE" id="PS50928">
    <property type="entry name" value="ABC_TM1"/>
    <property type="match status" value="1"/>
</dbReference>
<feature type="transmembrane region" description="Helical" evidence="7">
    <location>
        <begin position="127"/>
        <end position="158"/>
    </location>
</feature>
<organism evidence="9 10">
    <name type="scientific">Allonocardiopsis opalescens</name>
    <dbReference type="NCBI Taxonomy" id="1144618"/>
    <lineage>
        <taxon>Bacteria</taxon>
        <taxon>Bacillati</taxon>
        <taxon>Actinomycetota</taxon>
        <taxon>Actinomycetes</taxon>
        <taxon>Streptosporangiales</taxon>
        <taxon>Allonocardiopsis</taxon>
    </lineage>
</organism>
<comment type="similarity">
    <text evidence="7">Belongs to the binding-protein-dependent transport system permease family.</text>
</comment>
<dbReference type="SUPFAM" id="SSF161098">
    <property type="entry name" value="MetI-like"/>
    <property type="match status" value="1"/>
</dbReference>
<protein>
    <submittedName>
        <fullName evidence="9">Glycine betaine/proline transport system permease protein</fullName>
    </submittedName>
</protein>
<dbReference type="AlphaFoldDB" id="A0A2T0PTJ7"/>
<feature type="transmembrane region" description="Helical" evidence="7">
    <location>
        <begin position="359"/>
        <end position="379"/>
    </location>
</feature>
<evidence type="ECO:0000313" key="10">
    <source>
        <dbReference type="Proteomes" id="UP000237846"/>
    </source>
</evidence>
<feature type="transmembrane region" description="Helical" evidence="7">
    <location>
        <begin position="280"/>
        <end position="306"/>
    </location>
</feature>
<comment type="subcellular location">
    <subcellularLocation>
        <location evidence="7">Cell membrane</location>
        <topology evidence="7">Multi-pass membrane protein</topology>
    </subcellularLocation>
    <subcellularLocation>
        <location evidence="1">Membrane</location>
        <topology evidence="1">Multi-pass membrane protein</topology>
    </subcellularLocation>
</comment>
<dbReference type="CDD" id="cd06261">
    <property type="entry name" value="TM_PBP2"/>
    <property type="match status" value="1"/>
</dbReference>
<keyword evidence="2 7" id="KW-0813">Transport</keyword>
<dbReference type="EMBL" id="PVZC01000011">
    <property type="protein sequence ID" value="PRX92118.1"/>
    <property type="molecule type" value="Genomic_DNA"/>
</dbReference>
<dbReference type="GO" id="GO:0043190">
    <property type="term" value="C:ATP-binding cassette (ABC) transporter complex"/>
    <property type="evidence" value="ECO:0007669"/>
    <property type="project" value="TreeGrafter"/>
</dbReference>
<dbReference type="Proteomes" id="UP000237846">
    <property type="component" value="Unassembled WGS sequence"/>
</dbReference>
<dbReference type="PANTHER" id="PTHR47737:SF1">
    <property type="entry name" value="GLYCINE BETAINE_PROLINE BETAINE TRANSPORT SYSTEM PERMEASE PROTEIN PROW"/>
    <property type="match status" value="1"/>
</dbReference>
<gene>
    <name evidence="9" type="ORF">CLV72_1116</name>
</gene>
<proteinExistence type="inferred from homology"/>
<dbReference type="InterPro" id="IPR000515">
    <property type="entry name" value="MetI-like"/>
</dbReference>
<dbReference type="RefSeq" id="WP_106253094.1">
    <property type="nucleotide sequence ID" value="NZ_PVZC01000011.1"/>
</dbReference>
<feature type="transmembrane region" description="Helical" evidence="7">
    <location>
        <begin position="237"/>
        <end position="260"/>
    </location>
</feature>
<dbReference type="OrthoDB" id="9815258at2"/>
<feature type="transmembrane region" description="Helical" evidence="7">
    <location>
        <begin position="170"/>
        <end position="189"/>
    </location>
</feature>
<dbReference type="GO" id="GO:0005275">
    <property type="term" value="F:amine transmembrane transporter activity"/>
    <property type="evidence" value="ECO:0007669"/>
    <property type="project" value="TreeGrafter"/>
</dbReference>
<feature type="transmembrane region" description="Helical" evidence="7">
    <location>
        <begin position="95"/>
        <end position="115"/>
    </location>
</feature>
<dbReference type="GO" id="GO:0015226">
    <property type="term" value="F:carnitine transmembrane transporter activity"/>
    <property type="evidence" value="ECO:0007669"/>
    <property type="project" value="TreeGrafter"/>
</dbReference>
<name>A0A2T0PTJ7_9ACTN</name>
<evidence type="ECO:0000256" key="5">
    <source>
        <dbReference type="ARBA" id="ARBA00022989"/>
    </source>
</evidence>
<dbReference type="Pfam" id="PF00528">
    <property type="entry name" value="BPD_transp_1"/>
    <property type="match status" value="1"/>
</dbReference>
<dbReference type="InterPro" id="IPR035906">
    <property type="entry name" value="MetI-like_sf"/>
</dbReference>
<feature type="transmembrane region" description="Helical" evidence="7">
    <location>
        <begin position="209"/>
        <end position="230"/>
    </location>
</feature>
<evidence type="ECO:0000256" key="4">
    <source>
        <dbReference type="ARBA" id="ARBA00022692"/>
    </source>
</evidence>
<evidence type="ECO:0000256" key="1">
    <source>
        <dbReference type="ARBA" id="ARBA00004141"/>
    </source>
</evidence>
<accession>A0A2T0PTJ7</accession>
<evidence type="ECO:0000256" key="3">
    <source>
        <dbReference type="ARBA" id="ARBA00022475"/>
    </source>
</evidence>
<keyword evidence="6 7" id="KW-0472">Membrane</keyword>
<feature type="transmembrane region" description="Helical" evidence="7">
    <location>
        <begin position="72"/>
        <end position="88"/>
    </location>
</feature>
<evidence type="ECO:0000256" key="2">
    <source>
        <dbReference type="ARBA" id="ARBA00022448"/>
    </source>
</evidence>
<dbReference type="PANTHER" id="PTHR47737">
    <property type="entry name" value="GLYCINE BETAINE/PROLINE BETAINE TRANSPORT SYSTEM PERMEASE PROTEIN PROW"/>
    <property type="match status" value="1"/>
</dbReference>
<keyword evidence="5 7" id="KW-1133">Transmembrane helix</keyword>
<evidence type="ECO:0000259" key="8">
    <source>
        <dbReference type="PROSITE" id="PS50928"/>
    </source>
</evidence>
<keyword evidence="3" id="KW-1003">Cell membrane</keyword>
<sequence length="430" mass="44748">MNAFTAIGDWFANALAWVLGRSETPPRIPIGTWFEQGIDALRERGGAFFDLVGGFIAWVVDLLAALFHQPPATALAVGGAAVIAAAMLRTRRRAALITAAAVVALFVLEALTGVLNTLISTGGIPSFFFLWAMALFQVDFVFPPLIIALLALAAFAVLAALPGGGRRPRVVAACAVAAVLLAYGLVWLVGVPVPLLVTALFAVLAWRVAGWRLALFTVLGFLLIIAMNMWAGAMDSLALVLVASTIAVVIAVPIGIAAAYNDGVSRVVRPVLDLMQTMPAFVYLIPAVSFFSIGAVPGVIATIIFAMPPGVRLTELGIRQVDPELVEAGEAFGAPPGQILARIQFPLALSTVMAGVNQVIMLSLSMVVIAGMVGAGGLGSDVYEGVTRLQLPQGFEGGVAVVILAIFLDRLTAAVSRRSATTAARQGAEA</sequence>
<feature type="transmembrane region" description="Helical" evidence="7">
    <location>
        <begin position="391"/>
        <end position="408"/>
    </location>
</feature>
<dbReference type="Gene3D" id="1.10.3720.10">
    <property type="entry name" value="MetI-like"/>
    <property type="match status" value="1"/>
</dbReference>
<dbReference type="FunFam" id="1.10.3720.10:FF:000001">
    <property type="entry name" value="Glycine betaine ABC transporter, permease"/>
    <property type="match status" value="1"/>
</dbReference>
<feature type="transmembrane region" description="Helical" evidence="7">
    <location>
        <begin position="47"/>
        <end position="66"/>
    </location>
</feature>
<keyword evidence="10" id="KW-1185">Reference proteome</keyword>
<keyword evidence="4 7" id="KW-0812">Transmembrane</keyword>
<evidence type="ECO:0000256" key="6">
    <source>
        <dbReference type="ARBA" id="ARBA00023136"/>
    </source>
</evidence>
<evidence type="ECO:0000313" key="9">
    <source>
        <dbReference type="EMBL" id="PRX92118.1"/>
    </source>
</evidence>
<reference evidence="9 10" key="1">
    <citation type="submission" date="2018-03" db="EMBL/GenBank/DDBJ databases">
        <title>Genomic Encyclopedia of Archaeal and Bacterial Type Strains, Phase II (KMG-II): from individual species to whole genera.</title>
        <authorList>
            <person name="Goeker M."/>
        </authorList>
    </citation>
    <scope>NUCLEOTIDE SEQUENCE [LARGE SCALE GENOMIC DNA]</scope>
    <source>
        <strain evidence="9 10">DSM 45601</strain>
    </source>
</reference>